<keyword evidence="2" id="KW-1133">Transmembrane helix</keyword>
<accession>A0ABD5XJ36</accession>
<evidence type="ECO:0000313" key="4">
    <source>
        <dbReference type="Proteomes" id="UP001596460"/>
    </source>
</evidence>
<dbReference type="RefSeq" id="WP_390243598.1">
    <property type="nucleotide sequence ID" value="NZ_JBHTAB010000002.1"/>
</dbReference>
<evidence type="ECO:0000256" key="1">
    <source>
        <dbReference type="SAM" id="MobiDB-lite"/>
    </source>
</evidence>
<dbReference type="Proteomes" id="UP001596460">
    <property type="component" value="Unassembled WGS sequence"/>
</dbReference>
<dbReference type="EMBL" id="JBHTAB010000002">
    <property type="protein sequence ID" value="MFC7129100.1"/>
    <property type="molecule type" value="Genomic_DNA"/>
</dbReference>
<feature type="transmembrane region" description="Helical" evidence="2">
    <location>
        <begin position="6"/>
        <end position="26"/>
    </location>
</feature>
<evidence type="ECO:0000313" key="3">
    <source>
        <dbReference type="EMBL" id="MFC7129100.1"/>
    </source>
</evidence>
<reference evidence="3 4" key="1">
    <citation type="journal article" date="2019" name="Int. J. Syst. Evol. Microbiol.">
        <title>The Global Catalogue of Microorganisms (GCM) 10K type strain sequencing project: providing services to taxonomists for standard genome sequencing and annotation.</title>
        <authorList>
            <consortium name="The Broad Institute Genomics Platform"/>
            <consortium name="The Broad Institute Genome Sequencing Center for Infectious Disease"/>
            <person name="Wu L."/>
            <person name="Ma J."/>
        </authorList>
    </citation>
    <scope>NUCLEOTIDE SEQUENCE [LARGE SCALE GENOMIC DNA]</scope>
    <source>
        <strain evidence="3 4">DSM 26526</strain>
    </source>
</reference>
<evidence type="ECO:0008006" key="5">
    <source>
        <dbReference type="Google" id="ProtNLM"/>
    </source>
</evidence>
<evidence type="ECO:0000256" key="2">
    <source>
        <dbReference type="SAM" id="Phobius"/>
    </source>
</evidence>
<dbReference type="AlphaFoldDB" id="A0ABD5XJ36"/>
<dbReference type="InterPro" id="IPR058456">
    <property type="entry name" value="DUF8143"/>
</dbReference>
<organism evidence="3 4">
    <name type="scientific">Haloferax chudinovii</name>
    <dbReference type="NCBI Taxonomy" id="1109010"/>
    <lineage>
        <taxon>Archaea</taxon>
        <taxon>Methanobacteriati</taxon>
        <taxon>Methanobacteriota</taxon>
        <taxon>Stenosarchaea group</taxon>
        <taxon>Halobacteria</taxon>
        <taxon>Halobacteriales</taxon>
        <taxon>Haloferacaceae</taxon>
        <taxon>Haloferax</taxon>
    </lineage>
</organism>
<keyword evidence="4" id="KW-1185">Reference proteome</keyword>
<feature type="region of interest" description="Disordered" evidence="1">
    <location>
        <begin position="31"/>
        <end position="92"/>
    </location>
</feature>
<keyword evidence="2" id="KW-0812">Transmembrane</keyword>
<sequence>MPAGGLVFLLFVLLSIGAAVALYAAIRDETRDLPTMGREEAERRARGEGRRYNETRGRGTDRRQSGGGRGDEFGRDGDRTDDRGRNRDDHDW</sequence>
<proteinExistence type="predicted"/>
<keyword evidence="2" id="KW-0472">Membrane</keyword>
<dbReference type="Pfam" id="PF26467">
    <property type="entry name" value="DUF8143"/>
    <property type="match status" value="1"/>
</dbReference>
<protein>
    <recommendedName>
        <fullName evidence="5">Secreted protein</fullName>
    </recommendedName>
</protein>
<gene>
    <name evidence="3" type="ORF">ACFQI8_06775</name>
</gene>
<comment type="caution">
    <text evidence="3">The sequence shown here is derived from an EMBL/GenBank/DDBJ whole genome shotgun (WGS) entry which is preliminary data.</text>
</comment>
<name>A0ABD5XJ36_9EURY</name>